<organism evidence="11 12">
    <name type="scientific">Adlercreutzia caecimuris</name>
    <dbReference type="NCBI Taxonomy" id="671266"/>
    <lineage>
        <taxon>Bacteria</taxon>
        <taxon>Bacillati</taxon>
        <taxon>Actinomycetota</taxon>
        <taxon>Coriobacteriia</taxon>
        <taxon>Eggerthellales</taxon>
        <taxon>Eggerthellaceae</taxon>
        <taxon>Adlercreutzia</taxon>
    </lineage>
</organism>
<dbReference type="PANTHER" id="PTHR43400">
    <property type="entry name" value="FUMARATE REDUCTASE"/>
    <property type="match status" value="1"/>
</dbReference>
<dbReference type="Gene3D" id="3.90.1010.20">
    <property type="match status" value="1"/>
</dbReference>
<dbReference type="Gene3D" id="3.90.700.10">
    <property type="entry name" value="Succinate dehydrogenase/fumarate reductase flavoprotein, catalytic domain"/>
    <property type="match status" value="1"/>
</dbReference>
<feature type="compositionally biased region" description="Basic and acidic residues" evidence="9">
    <location>
        <begin position="130"/>
        <end position="143"/>
    </location>
</feature>
<gene>
    <name evidence="11" type="ORF">E5986_08600</name>
</gene>
<dbReference type="SUPFAM" id="SSF51905">
    <property type="entry name" value="FAD/NAD(P)-binding domain"/>
    <property type="match status" value="1"/>
</dbReference>
<dbReference type="InterPro" id="IPR036188">
    <property type="entry name" value="FAD/NAD-bd_sf"/>
</dbReference>
<comment type="caution">
    <text evidence="11">The sequence shown here is derived from an EMBL/GenBank/DDBJ whole genome shotgun (WGS) entry which is preliminary data.</text>
</comment>
<evidence type="ECO:0000259" key="10">
    <source>
        <dbReference type="SMART" id="SM00900"/>
    </source>
</evidence>
<dbReference type="InterPro" id="IPR050315">
    <property type="entry name" value="FAD-oxidoreductase_2"/>
</dbReference>
<comment type="cofactor">
    <cofactor evidence="1">
        <name>FMN</name>
        <dbReference type="ChEBI" id="CHEBI:58210"/>
    </cofactor>
</comment>
<dbReference type="Pfam" id="PF00890">
    <property type="entry name" value="FAD_binding_2"/>
    <property type="match status" value="1"/>
</dbReference>
<feature type="region of interest" description="Disordered" evidence="9">
    <location>
        <begin position="1"/>
        <end position="41"/>
    </location>
</feature>
<dbReference type="Gene3D" id="3.50.50.60">
    <property type="entry name" value="FAD/NAD(P)-binding domain"/>
    <property type="match status" value="2"/>
</dbReference>
<dbReference type="GO" id="GO:0033765">
    <property type="term" value="F:steroid dehydrogenase activity, acting on the CH-CH group of donors"/>
    <property type="evidence" value="ECO:0007669"/>
    <property type="project" value="UniProtKB-ARBA"/>
</dbReference>
<reference evidence="11 12" key="1">
    <citation type="submission" date="2019-04" db="EMBL/GenBank/DDBJ databases">
        <title>Microbes associate with the intestines of laboratory mice.</title>
        <authorList>
            <person name="Navarre W."/>
            <person name="Wong E."/>
            <person name="Huang K.C."/>
            <person name="Tropini C."/>
            <person name="Ng K."/>
            <person name="Yu B."/>
        </authorList>
    </citation>
    <scope>NUCLEOTIDE SEQUENCE [LARGE SCALE GENOMIC DNA]</scope>
    <source>
        <strain evidence="11 12">NM80_B27</strain>
    </source>
</reference>
<name>A0A4S4G267_9ACTN</name>
<dbReference type="PANTHER" id="PTHR43400:SF10">
    <property type="entry name" value="3-OXOSTEROID 1-DEHYDROGENASE"/>
    <property type="match status" value="1"/>
</dbReference>
<accession>A0A4S4G267</accession>
<dbReference type="SMART" id="SM00900">
    <property type="entry name" value="FMN_bind"/>
    <property type="match status" value="1"/>
</dbReference>
<dbReference type="GO" id="GO:0016020">
    <property type="term" value="C:membrane"/>
    <property type="evidence" value="ECO:0007669"/>
    <property type="project" value="InterPro"/>
</dbReference>
<keyword evidence="6" id="KW-0274">FAD</keyword>
<comment type="catalytic activity">
    <reaction evidence="8">
        <text>dihydrourocanate + A = urocanate + AH2</text>
        <dbReference type="Rhea" id="RHEA:36059"/>
        <dbReference type="ChEBI" id="CHEBI:13193"/>
        <dbReference type="ChEBI" id="CHEBI:17499"/>
        <dbReference type="ChEBI" id="CHEBI:27247"/>
        <dbReference type="ChEBI" id="CHEBI:72991"/>
        <dbReference type="EC" id="1.3.99.33"/>
    </reaction>
</comment>
<evidence type="ECO:0000256" key="3">
    <source>
        <dbReference type="ARBA" id="ARBA00013137"/>
    </source>
</evidence>
<evidence type="ECO:0000313" key="12">
    <source>
        <dbReference type="Proteomes" id="UP000308978"/>
    </source>
</evidence>
<dbReference type="EC" id="1.3.99.33" evidence="3"/>
<dbReference type="Pfam" id="PF04205">
    <property type="entry name" value="FMN_bind"/>
    <property type="match status" value="1"/>
</dbReference>
<dbReference type="InterPro" id="IPR007329">
    <property type="entry name" value="FMN-bd"/>
</dbReference>
<evidence type="ECO:0000313" key="11">
    <source>
        <dbReference type="EMBL" id="THG36781.1"/>
    </source>
</evidence>
<feature type="region of interest" description="Disordered" evidence="9">
    <location>
        <begin position="129"/>
        <end position="149"/>
    </location>
</feature>
<dbReference type="SUPFAM" id="SSF56425">
    <property type="entry name" value="Succinate dehydrogenase/fumarate reductase flavoprotein, catalytic domain"/>
    <property type="match status" value="1"/>
</dbReference>
<evidence type="ECO:0000256" key="9">
    <source>
        <dbReference type="SAM" id="MobiDB-lite"/>
    </source>
</evidence>
<evidence type="ECO:0000256" key="1">
    <source>
        <dbReference type="ARBA" id="ARBA00001917"/>
    </source>
</evidence>
<evidence type="ECO:0000256" key="4">
    <source>
        <dbReference type="ARBA" id="ARBA00015872"/>
    </source>
</evidence>
<dbReference type="InterPro" id="IPR027477">
    <property type="entry name" value="Succ_DH/fumarate_Rdtase_cat_sf"/>
</dbReference>
<dbReference type="AlphaFoldDB" id="A0A4S4G267"/>
<feature type="domain" description="FMN-binding" evidence="10">
    <location>
        <begin position="202"/>
        <end position="276"/>
    </location>
</feature>
<proteinExistence type="predicted"/>
<dbReference type="GO" id="GO:0008202">
    <property type="term" value="P:steroid metabolic process"/>
    <property type="evidence" value="ECO:0007669"/>
    <property type="project" value="UniProtKB-ARBA"/>
</dbReference>
<dbReference type="EMBL" id="SSTJ01000011">
    <property type="protein sequence ID" value="THG36781.1"/>
    <property type="molecule type" value="Genomic_DNA"/>
</dbReference>
<protein>
    <recommendedName>
        <fullName evidence="4">Urocanate reductase</fullName>
        <ecNumber evidence="3">1.3.99.33</ecNumber>
    </recommendedName>
</protein>
<comment type="cofactor">
    <cofactor evidence="2">
        <name>FAD</name>
        <dbReference type="ChEBI" id="CHEBI:57692"/>
    </cofactor>
</comment>
<evidence type="ECO:0000256" key="2">
    <source>
        <dbReference type="ARBA" id="ARBA00001974"/>
    </source>
</evidence>
<dbReference type="GO" id="GO:0010181">
    <property type="term" value="F:FMN binding"/>
    <property type="evidence" value="ECO:0007669"/>
    <property type="project" value="InterPro"/>
</dbReference>
<dbReference type="Proteomes" id="UP000308978">
    <property type="component" value="Unassembled WGS sequence"/>
</dbReference>
<evidence type="ECO:0000256" key="6">
    <source>
        <dbReference type="ARBA" id="ARBA00022827"/>
    </source>
</evidence>
<sequence>MPRLTISWPSQGVSGKRAANRENTRSSHARTKANPKKLGTSLVMSARRRPDRAAADPCLCSFRSPIASIVPAPFALVQDRFQCEQNPSLNWEGYKPGYKDHATVHPRKPLHAPSRGSILTPEIRFAPFDGPHRMGKDATESPDKGGTMDNLGITRRSFVKATAIAGVSAAAFGLAGCAPTTAGTLAATGGFKPGTYTAASQGKFGPVNIEATFSESALESIVIGEHEETKFISDRALTEIPAAIVEHQSLDIDTITGATLSSMAVLNAAAECVKQAGASDLSGTYEPAAPSSAVENLSGDVVIVGAGASGMVAAVNAARLGAQKVIVLEKSCTIGGNALVSGGYLEYVNAPESIRETMTESYRRELADQLAQAREAMPEESYRRLMADYEAWEASGSDAVFDSRELHALQYVLQGEGTWEEMIALANNVDALDQWLVSSGFQFKELCGIVGYSWPRWASPQEGTCGQGYFMFYQGYIAENDYPIEIYLNTPAHELIMEDGTVVGVEAIGADGTTYQVRGEKGVVLATGGFSGNPDMLREYNTLWPFTESSAIPTTNAFGHTGDGITMGLAAGGTVAAMDVQMPFPFADCQNSTDETTVGDDIDCVIVNKNGERFMNEVLDRFTMTEHIMEQPDEVMFMISDADTCRVNGEVNRYGHNLQRLIDQGQLYRADTIEELGEMIGCGGTALAATIERYNEIARTGEDPDFGRTTFSEESPIENPPFYASPRTWAMHITVGGLVADINDGYKVLDESGAPIPGLRAIGETILTSCGIGVQGEGFAVAQALFGENAAD</sequence>
<evidence type="ECO:0000256" key="8">
    <source>
        <dbReference type="ARBA" id="ARBA00049922"/>
    </source>
</evidence>
<keyword evidence="7" id="KW-0560">Oxidoreductase</keyword>
<keyword evidence="5" id="KW-0285">Flavoprotein</keyword>
<evidence type="ECO:0000256" key="5">
    <source>
        <dbReference type="ARBA" id="ARBA00022630"/>
    </source>
</evidence>
<dbReference type="InterPro" id="IPR003953">
    <property type="entry name" value="FAD-dep_OxRdtase_2_FAD-bd"/>
</dbReference>
<evidence type="ECO:0000256" key="7">
    <source>
        <dbReference type="ARBA" id="ARBA00023002"/>
    </source>
</evidence>